<evidence type="ECO:0000256" key="1">
    <source>
        <dbReference type="SAM" id="MobiDB-lite"/>
    </source>
</evidence>
<keyword evidence="2" id="KW-0812">Transmembrane</keyword>
<reference evidence="5" key="1">
    <citation type="submission" date="2016-10" db="EMBL/GenBank/DDBJ databases">
        <authorList>
            <person name="Varghese N."/>
            <person name="Submissions S."/>
        </authorList>
    </citation>
    <scope>NUCLEOTIDE SEQUENCE [LARGE SCALE GENOMIC DNA]</scope>
    <source>
        <strain evidence="5">BP1-148</strain>
    </source>
</reference>
<dbReference type="Proteomes" id="UP000198779">
    <property type="component" value="Unassembled WGS sequence"/>
</dbReference>
<protein>
    <submittedName>
        <fullName evidence="4">Cobaltochelatase CobN subunit</fullName>
    </submittedName>
</protein>
<organism evidence="4 5">
    <name type="scientific">Prevotella communis</name>
    <dbReference type="NCBI Taxonomy" id="2913614"/>
    <lineage>
        <taxon>Bacteria</taxon>
        <taxon>Pseudomonadati</taxon>
        <taxon>Bacteroidota</taxon>
        <taxon>Bacteroidia</taxon>
        <taxon>Bacteroidales</taxon>
        <taxon>Prevotellaceae</taxon>
        <taxon>Prevotella</taxon>
    </lineage>
</organism>
<dbReference type="InterPro" id="IPR003672">
    <property type="entry name" value="CobN/Mg_chltase"/>
</dbReference>
<feature type="region of interest" description="Disordered" evidence="1">
    <location>
        <begin position="769"/>
        <end position="813"/>
    </location>
</feature>
<feature type="domain" description="CobN/magnesium chelatase" evidence="3">
    <location>
        <begin position="130"/>
        <end position="1323"/>
    </location>
</feature>
<sequence>MNRIKIKKKYIFLDLLAAVLVFILTACWRTMCSRTDVAFVNYQVITLGEISKANDNSFIRLHVAPLDDIDSWSDYDAVVINGMGLRITEEQRQQIQTLADKGLPILTTAVTNPANNIVSMDEWDADSLKQYLSAGGAKNYRSFLNYLRNEVDGKLFFLDEVEPVEEQEVELFYHLGAPHQGNAPRILITGMMGDATDLIAALEASGDVVYATRDLNTLIKTHAIDSIQPSAIINMAHGRLGDAAVDYLKAQNIPLFSTVNVNRMTEEWETDKQGMQGGFLSQSIITPEIDGMIRPFVLFAIREGKDGLPEAYTIPERLTTFVKAVNKHLALKTISNKDKKVAIVYFKGPGSNALTASGLEVVPSLYNLLVRMREEGYTVKDLPASAEALDALIQRSGSVFGTYAEGAQAKFLNEGQPQLIAKHDFNTWAKALFTKEMHDEMLRVNGQYPGHYLAKDAETLGLPVIHLGNIVLMPQMPAGTGSDSFKMVHGTETAPPYPYIAQYLWLQEGFKADALIHFGTHGSLEYTPGKQVALSQNCWSDRLVGTLPHFYLYTISNVGEAMIAKRRTYASLVSYLTPPFMESNLRGLYSQLSAAIEAYDKAPSDKASLAVKALTIQMGIHRELHLDSVKTKPYTEAEVARIEAFAEELMNEKITSKFYTLGVPYEQDRIQSSVFAMATEPIAYSLLALDKMQHRAAADTEKHPSLFTARYLNPAKALVARLLSRQGEVTEAEVCQIAHITTADLHRAHHIDSILAAPQQMMSMMMTMGTKTHPSPSLKGGKDSSAVKKTSKPGNHSLPAGRAGGGSSMSPKKALAMAKMMGATPEQLKKMKEAMMGKKGTTDKHTDSKMQHMSPAMQAIVDKVAEAGMLSKQDKDFSRAVLEVERTIRNVGNYRTALFTSPAIEITSMLNALRGGYTAPSPGGDVISNPNAVPTGRNLYGINAETCPTEQAWEKGKELAENTIRLYRERHHDSIPRKVSYTLWSSEFIETGGATIAQCLYLLGVEPIRDAFGRVTDIRLIPSKELGRPRIDVVVQTSGQLRDLAASRLFLITRAVEMAAQAEDKEHPNMVAQGVKEAERVLVEKGLSPKEAREVSTHRVFGGVNGNYGTGIQGMTMASDRWENESELAEVYLNNMGAYYGKEDQWEDMRQYAFEAALANTDAVIQPRQSNTWGALSLDHVYEFMGGMNMAVRNVTGKEPDAYLSDYRNRNHARMQEVKEAIGVESRTTLFNPTYIKEKMQGGASDANTFAELVQNTYGWNVMKPEAIDNEMWDGIYDTYVKDQYNLGTRAFFEQKNPAALQEMTAVMMESARKGYWKASDAQLKDIAQLHTELVKKYGASGSQMVSDNQKLQDFIAHKVDATTAKAYQQQISEVRHEQVSDQNSQVLKKEEMSSASTTTTIVNSVAVVGIAVVFIILIALLVRRRRQNMIE</sequence>
<name>A0A1G8A0M9_9BACT</name>
<dbReference type="EMBL" id="FNCQ01000018">
    <property type="protein sequence ID" value="SDH14525.1"/>
    <property type="molecule type" value="Genomic_DNA"/>
</dbReference>
<evidence type="ECO:0000256" key="2">
    <source>
        <dbReference type="SAM" id="Phobius"/>
    </source>
</evidence>
<evidence type="ECO:0000313" key="5">
    <source>
        <dbReference type="Proteomes" id="UP000198779"/>
    </source>
</evidence>
<evidence type="ECO:0000313" key="4">
    <source>
        <dbReference type="EMBL" id="SDH14525.1"/>
    </source>
</evidence>
<dbReference type="Pfam" id="PF02514">
    <property type="entry name" value="CobN-Mg_chel"/>
    <property type="match status" value="1"/>
</dbReference>
<keyword evidence="5" id="KW-1185">Reference proteome</keyword>
<keyword evidence="2" id="KW-1133">Transmembrane helix</keyword>
<dbReference type="STRING" id="645274.SAMN04487901_1186"/>
<evidence type="ECO:0000259" key="3">
    <source>
        <dbReference type="Pfam" id="PF02514"/>
    </source>
</evidence>
<dbReference type="PROSITE" id="PS51257">
    <property type="entry name" value="PROKAR_LIPOPROTEIN"/>
    <property type="match status" value="1"/>
</dbReference>
<dbReference type="PANTHER" id="PTHR44119:SF1">
    <property type="entry name" value="MAGNESIUM-CHELATASE SUBUNIT CHLH, CHLOROPLASTIC"/>
    <property type="match status" value="1"/>
</dbReference>
<feature type="transmembrane region" description="Helical" evidence="2">
    <location>
        <begin position="12"/>
        <end position="31"/>
    </location>
</feature>
<feature type="transmembrane region" description="Helical" evidence="2">
    <location>
        <begin position="1402"/>
        <end position="1423"/>
    </location>
</feature>
<dbReference type="PANTHER" id="PTHR44119">
    <property type="entry name" value="MAGNESIUM-CHELATASE SUBUNIT CHLH, CHLOROPLASTIC"/>
    <property type="match status" value="1"/>
</dbReference>
<keyword evidence="2" id="KW-0472">Membrane</keyword>
<accession>A0A1G8A0M9</accession>
<proteinExistence type="predicted"/>
<gene>
    <name evidence="4" type="ORF">SAMN04487901_1186</name>
</gene>